<evidence type="ECO:0000313" key="3">
    <source>
        <dbReference type="Proteomes" id="UP001324634"/>
    </source>
</evidence>
<proteinExistence type="predicted"/>
<organism evidence="2 3">
    <name type="scientific">Peredibacter starrii</name>
    <dbReference type="NCBI Taxonomy" id="28202"/>
    <lineage>
        <taxon>Bacteria</taxon>
        <taxon>Pseudomonadati</taxon>
        <taxon>Bdellovibrionota</taxon>
        <taxon>Bacteriovoracia</taxon>
        <taxon>Bacteriovoracales</taxon>
        <taxon>Bacteriovoracaceae</taxon>
        <taxon>Peredibacter</taxon>
    </lineage>
</organism>
<dbReference type="KEGG" id="psti:SOO65_14395"/>
<dbReference type="InterPro" id="IPR010982">
    <property type="entry name" value="Lambda_DNA-bd_dom_sf"/>
</dbReference>
<dbReference type="SMART" id="SM00530">
    <property type="entry name" value="HTH_XRE"/>
    <property type="match status" value="1"/>
</dbReference>
<dbReference type="Gene3D" id="1.10.260.40">
    <property type="entry name" value="lambda repressor-like DNA-binding domains"/>
    <property type="match status" value="1"/>
</dbReference>
<dbReference type="AlphaFoldDB" id="A0AAX4HKY2"/>
<feature type="domain" description="HTH cro/C1-type" evidence="1">
    <location>
        <begin position="12"/>
        <end position="66"/>
    </location>
</feature>
<dbReference type="CDD" id="cd00093">
    <property type="entry name" value="HTH_XRE"/>
    <property type="match status" value="1"/>
</dbReference>
<sequence length="242" mass="28554">MANVSYELVMAELKKALRRQNTSYAELARQMDLPESTLKKWFNADDGSFNRINMICQAMGLSVFGVIKNAEEQNVQTFTFHEAQQQHFLKDKKSFVVYWLLVYERKSVDEVMQKLEMDKDDINKILLRLDRLGLVQFGAEDSLRVPKMRPIRWKFEGTFMTELLRDWVTKLFKDNLMNKKGSALMLQFFQLTPQSEDEFRREVAQLEEKYARRTILELNNPTQKLKQIRYISALAEGSFVDE</sequence>
<accession>A0AAX4HKY2</accession>
<keyword evidence="3" id="KW-1185">Reference proteome</keyword>
<gene>
    <name evidence="2" type="ORF">SOO65_14395</name>
</gene>
<dbReference type="RefSeq" id="WP_321391448.1">
    <property type="nucleotide sequence ID" value="NZ_CP139487.1"/>
</dbReference>
<dbReference type="EMBL" id="CP139487">
    <property type="protein sequence ID" value="WPU63881.1"/>
    <property type="molecule type" value="Genomic_DNA"/>
</dbReference>
<dbReference type="InterPro" id="IPR001387">
    <property type="entry name" value="Cro/C1-type_HTH"/>
</dbReference>
<evidence type="ECO:0000259" key="1">
    <source>
        <dbReference type="SMART" id="SM00530"/>
    </source>
</evidence>
<reference evidence="2 3" key="1">
    <citation type="submission" date="2023-11" db="EMBL/GenBank/DDBJ databases">
        <title>Peredibacter starrii A3.12.</title>
        <authorList>
            <person name="Mitchell R.J."/>
        </authorList>
    </citation>
    <scope>NUCLEOTIDE SEQUENCE [LARGE SCALE GENOMIC DNA]</scope>
    <source>
        <strain evidence="2 3">A3.12</strain>
    </source>
</reference>
<dbReference type="Pfam" id="PF13443">
    <property type="entry name" value="HTH_26"/>
    <property type="match status" value="1"/>
</dbReference>
<dbReference type="GO" id="GO:0003677">
    <property type="term" value="F:DNA binding"/>
    <property type="evidence" value="ECO:0007669"/>
    <property type="project" value="InterPro"/>
</dbReference>
<dbReference type="SUPFAM" id="SSF47413">
    <property type="entry name" value="lambda repressor-like DNA-binding domains"/>
    <property type="match status" value="1"/>
</dbReference>
<evidence type="ECO:0000313" key="2">
    <source>
        <dbReference type="EMBL" id="WPU63881.1"/>
    </source>
</evidence>
<protein>
    <submittedName>
        <fullName evidence="2">Helix-turn-helix transcriptional regulator</fullName>
    </submittedName>
</protein>
<dbReference type="Proteomes" id="UP001324634">
    <property type="component" value="Chromosome"/>
</dbReference>
<name>A0AAX4HKY2_9BACT</name>